<dbReference type="PROSITE" id="PS51273">
    <property type="entry name" value="GATASE_TYPE_1"/>
    <property type="match status" value="1"/>
</dbReference>
<dbReference type="NCBIfam" id="NF002957">
    <property type="entry name" value="PRK03619.1"/>
    <property type="match status" value="1"/>
</dbReference>
<sequence length="259" mass="27329">MSEAPLIGDVTSPESAPLADARIGVVTFPGTLDDRDAARAVRLAGGTPVALWHADDSADALRDVDAVVLPGGFSYGDYLRAGAIARFAPLMSKIVDAANSDAKLPVLGICNGFQILTESHLLPGSMIKNDHLKFICRDQVLRVENAETAWTNQYEAGQEITVVLKNQDGQYVADEKTLDELEGEGRVAFRYVGWNPNGSRRGIAGITNAAGNVVGLMPHPEHAVEAGFAPLDGDTGSYSTDGLGFFTSVLTTLVSGGTK</sequence>
<dbReference type="EC" id="6.3.5.3" evidence="8"/>
<evidence type="ECO:0000256" key="5">
    <source>
        <dbReference type="ARBA" id="ARBA00022801"/>
    </source>
</evidence>
<evidence type="ECO:0000256" key="4">
    <source>
        <dbReference type="ARBA" id="ARBA00022755"/>
    </source>
</evidence>
<keyword evidence="4 8" id="KW-0658">Purine biosynthesis</keyword>
<keyword evidence="6 8" id="KW-0067">ATP-binding</keyword>
<dbReference type="Gene3D" id="3.40.50.880">
    <property type="match status" value="1"/>
</dbReference>
<evidence type="ECO:0000256" key="1">
    <source>
        <dbReference type="ARBA" id="ARBA00022490"/>
    </source>
</evidence>
<dbReference type="InterPro" id="IPR029062">
    <property type="entry name" value="Class_I_gatase-like"/>
</dbReference>
<dbReference type="PANTHER" id="PTHR47552">
    <property type="entry name" value="PHOSPHORIBOSYLFORMYLGLYCINAMIDINE SYNTHASE SUBUNIT PURQ"/>
    <property type="match status" value="1"/>
</dbReference>
<gene>
    <name evidence="8 9" type="primary">purQ</name>
    <name evidence="9" type="ORF">ABCQ75_05470</name>
</gene>
<evidence type="ECO:0000313" key="10">
    <source>
        <dbReference type="Proteomes" id="UP001422074"/>
    </source>
</evidence>
<name>A0ABU9WYQ4_9MICC</name>
<evidence type="ECO:0000256" key="6">
    <source>
        <dbReference type="ARBA" id="ARBA00022840"/>
    </source>
</evidence>
<dbReference type="SUPFAM" id="SSF52317">
    <property type="entry name" value="Class I glutamine amidotransferase-like"/>
    <property type="match status" value="1"/>
</dbReference>
<organism evidence="9 10">
    <name type="scientific">Sinomonas halotolerans</name>
    <dbReference type="NCBI Taxonomy" id="1644133"/>
    <lineage>
        <taxon>Bacteria</taxon>
        <taxon>Bacillati</taxon>
        <taxon>Actinomycetota</taxon>
        <taxon>Actinomycetes</taxon>
        <taxon>Micrococcales</taxon>
        <taxon>Micrococcaceae</taxon>
        <taxon>Sinomonas</taxon>
    </lineage>
</organism>
<reference evidence="9 10" key="1">
    <citation type="submission" date="2024-05" db="EMBL/GenBank/DDBJ databases">
        <title>Sinomonas sp. nov., isolated from a waste landfill.</title>
        <authorList>
            <person name="Zhao Y."/>
        </authorList>
    </citation>
    <scope>NUCLEOTIDE SEQUENCE [LARGE SCALE GENOMIC DNA]</scope>
    <source>
        <strain evidence="9 10">CCTCC AB2014300</strain>
    </source>
</reference>
<keyword evidence="2 8" id="KW-0436">Ligase</keyword>
<keyword evidence="10" id="KW-1185">Reference proteome</keyword>
<dbReference type="SMART" id="SM01211">
    <property type="entry name" value="GATase_5"/>
    <property type="match status" value="1"/>
</dbReference>
<evidence type="ECO:0000256" key="3">
    <source>
        <dbReference type="ARBA" id="ARBA00022741"/>
    </source>
</evidence>
<dbReference type="RefSeq" id="WP_345883666.1">
    <property type="nucleotide sequence ID" value="NZ_JBDFRB010000003.1"/>
</dbReference>
<keyword evidence="7 8" id="KW-0315">Glutamine amidotransferase</keyword>
<dbReference type="Pfam" id="PF13507">
    <property type="entry name" value="GATase_5"/>
    <property type="match status" value="1"/>
</dbReference>
<dbReference type="PANTHER" id="PTHR47552:SF1">
    <property type="entry name" value="PHOSPHORIBOSYLFORMYLGLYCINAMIDINE SYNTHASE SUBUNIT PURQ"/>
    <property type="match status" value="1"/>
</dbReference>
<dbReference type="CDD" id="cd01740">
    <property type="entry name" value="GATase1_FGAR_AT"/>
    <property type="match status" value="1"/>
</dbReference>
<dbReference type="Proteomes" id="UP001422074">
    <property type="component" value="Unassembled WGS sequence"/>
</dbReference>
<comment type="caution">
    <text evidence="9">The sequence shown here is derived from an EMBL/GenBank/DDBJ whole genome shotgun (WGS) entry which is preliminary data.</text>
</comment>
<evidence type="ECO:0000256" key="8">
    <source>
        <dbReference type="HAMAP-Rule" id="MF_00421"/>
    </source>
</evidence>
<accession>A0ABU9WYQ4</accession>
<comment type="catalytic activity">
    <reaction evidence="8">
        <text>L-glutamine + H2O = L-glutamate + NH4(+)</text>
        <dbReference type="Rhea" id="RHEA:15889"/>
        <dbReference type="ChEBI" id="CHEBI:15377"/>
        <dbReference type="ChEBI" id="CHEBI:28938"/>
        <dbReference type="ChEBI" id="CHEBI:29985"/>
        <dbReference type="ChEBI" id="CHEBI:58359"/>
        <dbReference type="EC" id="3.5.1.2"/>
    </reaction>
</comment>
<proteinExistence type="inferred from homology"/>
<comment type="subunit">
    <text evidence="8">Part of the FGAM synthase complex composed of 1 PurL, 1 PurQ and 2 PurS subunits.</text>
</comment>
<keyword evidence="1 8" id="KW-0963">Cytoplasm</keyword>
<dbReference type="EMBL" id="JBDFRB010000003">
    <property type="protein sequence ID" value="MEN2743987.1"/>
    <property type="molecule type" value="Genomic_DNA"/>
</dbReference>
<comment type="catalytic activity">
    <reaction evidence="8">
        <text>N(2)-formyl-N(1)-(5-phospho-beta-D-ribosyl)glycinamide + L-glutamine + ATP + H2O = 2-formamido-N(1)-(5-O-phospho-beta-D-ribosyl)acetamidine + L-glutamate + ADP + phosphate + H(+)</text>
        <dbReference type="Rhea" id="RHEA:17129"/>
        <dbReference type="ChEBI" id="CHEBI:15377"/>
        <dbReference type="ChEBI" id="CHEBI:15378"/>
        <dbReference type="ChEBI" id="CHEBI:29985"/>
        <dbReference type="ChEBI" id="CHEBI:30616"/>
        <dbReference type="ChEBI" id="CHEBI:43474"/>
        <dbReference type="ChEBI" id="CHEBI:58359"/>
        <dbReference type="ChEBI" id="CHEBI:147286"/>
        <dbReference type="ChEBI" id="CHEBI:147287"/>
        <dbReference type="ChEBI" id="CHEBI:456216"/>
        <dbReference type="EC" id="6.3.5.3"/>
    </reaction>
</comment>
<dbReference type="HAMAP" id="MF_00421">
    <property type="entry name" value="PurQ"/>
    <property type="match status" value="1"/>
</dbReference>
<evidence type="ECO:0000313" key="9">
    <source>
        <dbReference type="EMBL" id="MEN2743987.1"/>
    </source>
</evidence>
<keyword evidence="3 8" id="KW-0547">Nucleotide-binding</keyword>
<comment type="subcellular location">
    <subcellularLocation>
        <location evidence="8">Cytoplasm</location>
    </subcellularLocation>
</comment>
<dbReference type="InterPro" id="IPR010075">
    <property type="entry name" value="PRibForGlyAmidine_synth_PurQ"/>
</dbReference>
<feature type="active site" description="Nucleophile" evidence="8">
    <location>
        <position position="110"/>
    </location>
</feature>
<comment type="function">
    <text evidence="8">Part of the phosphoribosylformylglycinamidine synthase complex involved in the purines biosynthetic pathway. Catalyzes the ATP-dependent conversion of formylglycinamide ribonucleotide (FGAR) and glutamine to yield formylglycinamidine ribonucleotide (FGAM) and glutamate. The FGAM synthase complex is composed of three subunits. PurQ produces an ammonia molecule by converting glutamine to glutamate. PurL transfers the ammonia molecule to FGAR to form FGAM in an ATP-dependent manner. PurS interacts with PurQ and PurL and is thought to assist in the transfer of the ammonia molecule from PurQ to PurL.</text>
</comment>
<dbReference type="EC" id="3.5.1.2" evidence="8"/>
<keyword evidence="5 8" id="KW-0378">Hydrolase</keyword>
<evidence type="ECO:0000256" key="7">
    <source>
        <dbReference type="ARBA" id="ARBA00022962"/>
    </source>
</evidence>
<comment type="pathway">
    <text evidence="8">Purine metabolism; IMP biosynthesis via de novo pathway; 5-amino-1-(5-phospho-D-ribosyl)imidazole from N(2)-formyl-N(1)-(5-phospho-D-ribosyl)glycinamide: step 1/2.</text>
</comment>
<feature type="active site" evidence="8">
    <location>
        <position position="221"/>
    </location>
</feature>
<dbReference type="PIRSF" id="PIRSF001586">
    <property type="entry name" value="FGAM_synth_I"/>
    <property type="match status" value="1"/>
</dbReference>
<dbReference type="GO" id="GO:0004359">
    <property type="term" value="F:glutaminase activity"/>
    <property type="evidence" value="ECO:0007669"/>
    <property type="project" value="UniProtKB-EC"/>
</dbReference>
<feature type="active site" evidence="8">
    <location>
        <position position="219"/>
    </location>
</feature>
<evidence type="ECO:0000256" key="2">
    <source>
        <dbReference type="ARBA" id="ARBA00022598"/>
    </source>
</evidence>
<dbReference type="GO" id="GO:0004642">
    <property type="term" value="F:phosphoribosylformylglycinamidine synthase activity"/>
    <property type="evidence" value="ECO:0007669"/>
    <property type="project" value="UniProtKB-EC"/>
</dbReference>
<dbReference type="NCBIfam" id="TIGR01737">
    <property type="entry name" value="FGAM_synth_I"/>
    <property type="match status" value="1"/>
</dbReference>
<protein>
    <recommendedName>
        <fullName evidence="8">Phosphoribosylformylglycinamidine synthase subunit PurQ</fullName>
        <shortName evidence="8">FGAM synthase</shortName>
        <ecNumber evidence="8">6.3.5.3</ecNumber>
    </recommendedName>
    <alternativeName>
        <fullName evidence="8">Formylglycinamide ribonucleotide amidotransferase subunit I</fullName>
        <shortName evidence="8">FGAR amidotransferase I</shortName>
        <shortName evidence="8">FGAR-AT I</shortName>
    </alternativeName>
    <alternativeName>
        <fullName evidence="8">Glutaminase PurQ</fullName>
        <ecNumber evidence="8">3.5.1.2</ecNumber>
    </alternativeName>
    <alternativeName>
        <fullName evidence="8">Phosphoribosylformylglycinamidine synthase subunit I</fullName>
    </alternativeName>
</protein>